<dbReference type="Pfam" id="PF01863">
    <property type="entry name" value="YgjP-like"/>
    <property type="match status" value="1"/>
</dbReference>
<protein>
    <submittedName>
        <fullName evidence="2">Metal-dependent hydrolase</fullName>
    </submittedName>
</protein>
<sequence length="220" mass="26554">MEIDIKRKKVKNITLKVKSQGTVHLTVPLNTSDEFINKFLKSKEKWIKKKMEFFKDNYKNDIKKSYIEGENHKYLGEYYKLQVISSKKEFVSLDIENKVIKLYVKDKQDLERKKELLHKFYIEKVKIILKELTDKYANKLNETYASIKIRGMKTRWGSCNPVKKYINFNLQLIEKPISSIEYVVLHELAHLKHPNHSKEFWNYVSFYMPDWKLRKQKLNN</sequence>
<organism evidence="2 3">
    <name type="scientific">Hathewaya limosa</name>
    <name type="common">Clostridium limosum</name>
    <dbReference type="NCBI Taxonomy" id="1536"/>
    <lineage>
        <taxon>Bacteria</taxon>
        <taxon>Bacillati</taxon>
        <taxon>Bacillota</taxon>
        <taxon>Clostridia</taxon>
        <taxon>Eubacteriales</taxon>
        <taxon>Clostridiaceae</taxon>
        <taxon>Hathewaya</taxon>
    </lineage>
</organism>
<comment type="caution">
    <text evidence="2">The sequence shown here is derived from an EMBL/GenBank/DDBJ whole genome shotgun (WGS) entry which is preliminary data.</text>
</comment>
<dbReference type="CDD" id="cd07344">
    <property type="entry name" value="M48_yhfN_like"/>
    <property type="match status" value="1"/>
</dbReference>
<dbReference type="PANTHER" id="PTHR30399">
    <property type="entry name" value="UNCHARACTERIZED PROTEIN YGJP"/>
    <property type="match status" value="1"/>
</dbReference>
<keyword evidence="3" id="KW-1185">Reference proteome</keyword>
<name>A0ABU0JTX8_HATLI</name>
<gene>
    <name evidence="2" type="ORF">QOZ93_002310</name>
</gene>
<reference evidence="2 3" key="1">
    <citation type="submission" date="2023-07" db="EMBL/GenBank/DDBJ databases">
        <title>Genomic Encyclopedia of Type Strains, Phase IV (KMG-IV): sequencing the most valuable type-strain genomes for metagenomic binning, comparative biology and taxonomic classification.</title>
        <authorList>
            <person name="Goeker M."/>
        </authorList>
    </citation>
    <scope>NUCLEOTIDE SEQUENCE [LARGE SCALE GENOMIC DNA]</scope>
    <source>
        <strain evidence="2 3">DSM 1400</strain>
    </source>
</reference>
<dbReference type="Gene3D" id="3.30.2010.10">
    <property type="entry name" value="Metalloproteases ('zincins'), catalytic domain"/>
    <property type="match status" value="1"/>
</dbReference>
<dbReference type="EMBL" id="JAUSWN010000022">
    <property type="protein sequence ID" value="MDQ0480562.1"/>
    <property type="molecule type" value="Genomic_DNA"/>
</dbReference>
<evidence type="ECO:0000259" key="1">
    <source>
        <dbReference type="Pfam" id="PF01863"/>
    </source>
</evidence>
<dbReference type="InterPro" id="IPR053136">
    <property type="entry name" value="UTP_pyrophosphatase-like"/>
</dbReference>
<keyword evidence="2" id="KW-0378">Hydrolase</keyword>
<dbReference type="RefSeq" id="WP_307356612.1">
    <property type="nucleotide sequence ID" value="NZ_BAAACJ010000010.1"/>
</dbReference>
<dbReference type="PANTHER" id="PTHR30399:SF1">
    <property type="entry name" value="UTP PYROPHOSPHATASE"/>
    <property type="match status" value="1"/>
</dbReference>
<accession>A0ABU0JTX8</accession>
<evidence type="ECO:0000313" key="2">
    <source>
        <dbReference type="EMBL" id="MDQ0480562.1"/>
    </source>
</evidence>
<proteinExistence type="predicted"/>
<dbReference type="InterPro" id="IPR002725">
    <property type="entry name" value="YgjP-like_metallopeptidase"/>
</dbReference>
<feature type="domain" description="YgjP-like metallopeptidase" evidence="1">
    <location>
        <begin position="11"/>
        <end position="220"/>
    </location>
</feature>
<evidence type="ECO:0000313" key="3">
    <source>
        <dbReference type="Proteomes" id="UP001224418"/>
    </source>
</evidence>
<dbReference type="GO" id="GO:0016787">
    <property type="term" value="F:hydrolase activity"/>
    <property type="evidence" value="ECO:0007669"/>
    <property type="project" value="UniProtKB-KW"/>
</dbReference>
<dbReference type="Proteomes" id="UP001224418">
    <property type="component" value="Unassembled WGS sequence"/>
</dbReference>